<dbReference type="InterPro" id="IPR010044">
    <property type="entry name" value="MTAP"/>
</dbReference>
<gene>
    <name evidence="4" type="ORF">MNBD_NITROSPINAE02-1572</name>
</gene>
<dbReference type="CDD" id="cd09010">
    <property type="entry name" value="MTAP_SsMTAPII_like_MTIP"/>
    <property type="match status" value="1"/>
</dbReference>
<evidence type="ECO:0000313" key="4">
    <source>
        <dbReference type="EMBL" id="VAX17007.1"/>
    </source>
</evidence>
<reference evidence="4" key="1">
    <citation type="submission" date="2018-06" db="EMBL/GenBank/DDBJ databases">
        <authorList>
            <person name="Zhirakovskaya E."/>
        </authorList>
    </citation>
    <scope>NUCLEOTIDE SEQUENCE</scope>
</reference>
<keyword evidence="2 4" id="KW-0808">Transferase</keyword>
<dbReference type="GO" id="GO:0017061">
    <property type="term" value="F:S-methyl-5-thioadenosine phosphorylase activity"/>
    <property type="evidence" value="ECO:0007669"/>
    <property type="project" value="UniProtKB-EC"/>
</dbReference>
<evidence type="ECO:0000256" key="1">
    <source>
        <dbReference type="ARBA" id="ARBA00022676"/>
    </source>
</evidence>
<dbReference type="InterPro" id="IPR000845">
    <property type="entry name" value="Nucleoside_phosphorylase_d"/>
</dbReference>
<evidence type="ECO:0000259" key="3">
    <source>
        <dbReference type="Pfam" id="PF01048"/>
    </source>
</evidence>
<dbReference type="HAMAP" id="MF_01963">
    <property type="entry name" value="MTAP"/>
    <property type="match status" value="1"/>
</dbReference>
<dbReference type="EMBL" id="UOGE01000017">
    <property type="protein sequence ID" value="VAX17007.1"/>
    <property type="molecule type" value="Genomic_DNA"/>
</dbReference>
<dbReference type="PANTHER" id="PTHR42679">
    <property type="entry name" value="S-METHYL-5'-THIOADENOSINE PHOSPHORYLASE"/>
    <property type="match status" value="1"/>
</dbReference>
<proteinExistence type="inferred from homology"/>
<dbReference type="GO" id="GO:0005829">
    <property type="term" value="C:cytosol"/>
    <property type="evidence" value="ECO:0007669"/>
    <property type="project" value="TreeGrafter"/>
</dbReference>
<accession>A0A3B1CJS9</accession>
<protein>
    <submittedName>
        <fullName evidence="4">5'-methylthioadenosine phosphorylase</fullName>
        <ecNumber evidence="4">2.4.2.28</ecNumber>
    </submittedName>
</protein>
<dbReference type="PANTHER" id="PTHR42679:SF2">
    <property type="entry name" value="S-METHYL-5'-THIOADENOSINE PHOSPHORYLASE"/>
    <property type="match status" value="1"/>
</dbReference>
<keyword evidence="1 4" id="KW-0328">Glycosyltransferase</keyword>
<name>A0A3B1CJS9_9ZZZZ</name>
<dbReference type="SUPFAM" id="SSF53167">
    <property type="entry name" value="Purine and uridine phosphorylases"/>
    <property type="match status" value="1"/>
</dbReference>
<dbReference type="Pfam" id="PF01048">
    <property type="entry name" value="PNP_UDP_1"/>
    <property type="match status" value="1"/>
</dbReference>
<organism evidence="4">
    <name type="scientific">hydrothermal vent metagenome</name>
    <dbReference type="NCBI Taxonomy" id="652676"/>
    <lineage>
        <taxon>unclassified sequences</taxon>
        <taxon>metagenomes</taxon>
        <taxon>ecological metagenomes</taxon>
    </lineage>
</organism>
<dbReference type="InterPro" id="IPR035994">
    <property type="entry name" value="Nucleoside_phosphorylase_sf"/>
</dbReference>
<dbReference type="GO" id="GO:0009116">
    <property type="term" value="P:nucleoside metabolic process"/>
    <property type="evidence" value="ECO:0007669"/>
    <property type="project" value="InterPro"/>
</dbReference>
<dbReference type="EC" id="2.4.2.28" evidence="4"/>
<sequence>MSRLAIIGGSQAHELLKKEAFDSIKPQKSIKTPFGKSPKMYLCEKSGVEFYFISRHGDDGYKIAAPFVNYRANIWALKEKGVEKIISWSGPGIINPGFEVGAFAVPHDLIDMTRSRPGTFFEKGGLGFIRMRHPFCPDLRHAIIYSLQSKNCKHYDHSVYCATQGPRLETPAEIKLYHSYGADLVGMTLCPEAFLARELEMCYASICYLTNFAEGIAQRDYRGGELFEGMTTPEEKRIVEDAMGHLPSVVIHALKTAATIARECECKDAMLRYKKRGDIGKDFRQWINPK</sequence>
<dbReference type="Gene3D" id="3.40.50.1580">
    <property type="entry name" value="Nucleoside phosphorylase domain"/>
    <property type="match status" value="1"/>
</dbReference>
<dbReference type="AlphaFoldDB" id="A0A3B1CJS9"/>
<feature type="domain" description="Nucleoside phosphorylase" evidence="3">
    <location>
        <begin position="4"/>
        <end position="219"/>
    </location>
</feature>
<evidence type="ECO:0000256" key="2">
    <source>
        <dbReference type="ARBA" id="ARBA00022679"/>
    </source>
</evidence>
<dbReference type="GO" id="GO:0019509">
    <property type="term" value="P:L-methionine salvage from methylthioadenosine"/>
    <property type="evidence" value="ECO:0007669"/>
    <property type="project" value="TreeGrafter"/>
</dbReference>